<accession>A0A0D2BLB4</accession>
<dbReference type="GeneID" id="27330748"/>
<protein>
    <recommendedName>
        <fullName evidence="3">Transcription factor domain-containing protein</fullName>
    </recommendedName>
</protein>
<dbReference type="VEuPathDB" id="FungiDB:PV08_03665"/>
<dbReference type="OrthoDB" id="4109707at2759"/>
<evidence type="ECO:0000313" key="2">
    <source>
        <dbReference type="Proteomes" id="UP000053328"/>
    </source>
</evidence>
<dbReference type="RefSeq" id="XP_016239586.1">
    <property type="nucleotide sequence ID" value="XM_016378016.1"/>
</dbReference>
<evidence type="ECO:0000313" key="1">
    <source>
        <dbReference type="EMBL" id="KIW19370.1"/>
    </source>
</evidence>
<organism evidence="1 2">
    <name type="scientific">Exophiala spinifera</name>
    <dbReference type="NCBI Taxonomy" id="91928"/>
    <lineage>
        <taxon>Eukaryota</taxon>
        <taxon>Fungi</taxon>
        <taxon>Dikarya</taxon>
        <taxon>Ascomycota</taxon>
        <taxon>Pezizomycotina</taxon>
        <taxon>Eurotiomycetes</taxon>
        <taxon>Chaetothyriomycetidae</taxon>
        <taxon>Chaetothyriales</taxon>
        <taxon>Herpotrichiellaceae</taxon>
        <taxon>Exophiala</taxon>
    </lineage>
</organism>
<dbReference type="AlphaFoldDB" id="A0A0D2BLB4"/>
<dbReference type="Proteomes" id="UP000053328">
    <property type="component" value="Unassembled WGS sequence"/>
</dbReference>
<evidence type="ECO:0008006" key="3">
    <source>
        <dbReference type="Google" id="ProtNLM"/>
    </source>
</evidence>
<reference evidence="1 2" key="1">
    <citation type="submission" date="2015-01" db="EMBL/GenBank/DDBJ databases">
        <title>The Genome Sequence of Exophiala spinifera CBS89968.</title>
        <authorList>
            <consortium name="The Broad Institute Genomics Platform"/>
            <person name="Cuomo C."/>
            <person name="de Hoog S."/>
            <person name="Gorbushina A."/>
            <person name="Stielow B."/>
            <person name="Teixiera M."/>
            <person name="Abouelleil A."/>
            <person name="Chapman S.B."/>
            <person name="Priest M."/>
            <person name="Young S.K."/>
            <person name="Wortman J."/>
            <person name="Nusbaum C."/>
            <person name="Birren B."/>
        </authorList>
    </citation>
    <scope>NUCLEOTIDE SEQUENCE [LARGE SCALE GENOMIC DNA]</scope>
    <source>
        <strain evidence="1 2">CBS 89968</strain>
    </source>
</reference>
<dbReference type="HOGENOM" id="CLU_039650_0_0_1"/>
<keyword evidence="2" id="KW-1185">Reference proteome</keyword>
<dbReference type="EMBL" id="KN847493">
    <property type="protein sequence ID" value="KIW19370.1"/>
    <property type="molecule type" value="Genomic_DNA"/>
</dbReference>
<proteinExistence type="predicted"/>
<name>A0A0D2BLB4_9EURO</name>
<gene>
    <name evidence="1" type="ORF">PV08_03665</name>
</gene>
<sequence>MGNKIDQVDVSSGIFVAGVNLWSVMLEVDNREARLVEAVVAASFLATYGQMSVGWNNWRNASTILCNAVTADIEALTPDRRVLTAVPAYALVSYIFLIDTLQATHCGLAANISTKELFIKLPGSDHQFCAIYHSLLQGNQIPQDVHNEEDALLLLTALLSDVVYAQRCLQLMSSTTSGLLVHGCLMPRSPFTPLSAASEFSRLNEAMTAGLSRWERIFENHVGKDILALQCFCKLQLICPDTWKLPQMAGYGETQSEGECLRPSERFEVSDKAAALAWQVLNCCHHLPSESKLAVWLPVIVFLCALTIWQKLRTEPSHYGSLRVLDLFSKEIAGYHWPCSIEMVRTLERLMQS</sequence>